<dbReference type="EMBL" id="MU277331">
    <property type="protein sequence ID" value="KAI0054902.1"/>
    <property type="molecule type" value="Genomic_DNA"/>
</dbReference>
<proteinExistence type="predicted"/>
<reference evidence="1" key="1">
    <citation type="submission" date="2021-03" db="EMBL/GenBank/DDBJ databases">
        <authorList>
            <consortium name="DOE Joint Genome Institute"/>
            <person name="Ahrendt S."/>
            <person name="Looney B.P."/>
            <person name="Miyauchi S."/>
            <person name="Morin E."/>
            <person name="Drula E."/>
            <person name="Courty P.E."/>
            <person name="Chicoki N."/>
            <person name="Fauchery L."/>
            <person name="Kohler A."/>
            <person name="Kuo A."/>
            <person name="Labutti K."/>
            <person name="Pangilinan J."/>
            <person name="Lipzen A."/>
            <person name="Riley R."/>
            <person name="Andreopoulos W."/>
            <person name="He G."/>
            <person name="Johnson J."/>
            <person name="Barry K.W."/>
            <person name="Grigoriev I.V."/>
            <person name="Nagy L."/>
            <person name="Hibbett D."/>
            <person name="Henrissat B."/>
            <person name="Matheny P.B."/>
            <person name="Labbe J."/>
            <person name="Martin F."/>
        </authorList>
    </citation>
    <scope>NUCLEOTIDE SEQUENCE</scope>
    <source>
        <strain evidence="1">HHB10654</strain>
    </source>
</reference>
<comment type="caution">
    <text evidence="1">The sequence shown here is derived from an EMBL/GenBank/DDBJ whole genome shotgun (WGS) entry which is preliminary data.</text>
</comment>
<dbReference type="Proteomes" id="UP000814140">
    <property type="component" value="Unassembled WGS sequence"/>
</dbReference>
<evidence type="ECO:0000313" key="1">
    <source>
        <dbReference type="EMBL" id="KAI0054902.1"/>
    </source>
</evidence>
<accession>A0ACB8SF95</accession>
<gene>
    <name evidence="1" type="ORF">BV25DRAFT_1833487</name>
</gene>
<evidence type="ECO:0000313" key="2">
    <source>
        <dbReference type="Proteomes" id="UP000814140"/>
    </source>
</evidence>
<organism evidence="1 2">
    <name type="scientific">Artomyces pyxidatus</name>
    <dbReference type="NCBI Taxonomy" id="48021"/>
    <lineage>
        <taxon>Eukaryota</taxon>
        <taxon>Fungi</taxon>
        <taxon>Dikarya</taxon>
        <taxon>Basidiomycota</taxon>
        <taxon>Agaricomycotina</taxon>
        <taxon>Agaricomycetes</taxon>
        <taxon>Russulales</taxon>
        <taxon>Auriscalpiaceae</taxon>
        <taxon>Artomyces</taxon>
    </lineage>
</organism>
<protein>
    <submittedName>
        <fullName evidence="1">Uncharacterized protein</fullName>
    </submittedName>
</protein>
<keyword evidence="2" id="KW-1185">Reference proteome</keyword>
<reference evidence="1" key="2">
    <citation type="journal article" date="2022" name="New Phytol.">
        <title>Evolutionary transition to the ectomycorrhizal habit in the genomes of a hyperdiverse lineage of mushroom-forming fungi.</title>
        <authorList>
            <person name="Looney B."/>
            <person name="Miyauchi S."/>
            <person name="Morin E."/>
            <person name="Drula E."/>
            <person name="Courty P.E."/>
            <person name="Kohler A."/>
            <person name="Kuo A."/>
            <person name="LaButti K."/>
            <person name="Pangilinan J."/>
            <person name="Lipzen A."/>
            <person name="Riley R."/>
            <person name="Andreopoulos W."/>
            <person name="He G."/>
            <person name="Johnson J."/>
            <person name="Nolan M."/>
            <person name="Tritt A."/>
            <person name="Barry K.W."/>
            <person name="Grigoriev I.V."/>
            <person name="Nagy L.G."/>
            <person name="Hibbett D."/>
            <person name="Henrissat B."/>
            <person name="Matheny P.B."/>
            <person name="Labbe J."/>
            <person name="Martin F.M."/>
        </authorList>
    </citation>
    <scope>NUCLEOTIDE SEQUENCE</scope>
    <source>
        <strain evidence="1">HHB10654</strain>
    </source>
</reference>
<name>A0ACB8SF95_9AGAM</name>
<sequence>MIHLPLNPLRFFCLGTCALCVRPASMTGMLRSSVHADAVSSPKRGRRRFCLVARQPTLRLQGPRQFALNVPR</sequence>